<dbReference type="RefSeq" id="WP_116226397.1">
    <property type="nucleotide sequence ID" value="NZ_AP018437.1"/>
</dbReference>
<proteinExistence type="predicted"/>
<gene>
    <name evidence="2" type="ORF">DFR64_3151</name>
</gene>
<keyword evidence="3" id="KW-1185">Reference proteome</keyword>
<dbReference type="AlphaFoldDB" id="A0A347ZPF6"/>
<sequence length="129" mass="14783">MSFPEPVNEVMRLCVLGTQAEYAGRPDEAAEFYRQAWRAACDDYEACLAAHYVARIQDSPELALHWNEIALARAESSQDERVLPFYPSLYVNLGRSYELLGHMQQAEEFYRRASELGLDHDNLNLGTIR</sequence>
<evidence type="ECO:0000313" key="2">
    <source>
        <dbReference type="EMBL" id="REG04799.1"/>
    </source>
</evidence>
<dbReference type="SUPFAM" id="SSF48452">
    <property type="entry name" value="TPR-like"/>
    <property type="match status" value="1"/>
</dbReference>
<dbReference type="OrthoDB" id="5509356at2"/>
<dbReference type="InterPro" id="IPR019734">
    <property type="entry name" value="TPR_rpt"/>
</dbReference>
<feature type="repeat" description="TPR" evidence="1">
    <location>
        <begin position="87"/>
        <end position="120"/>
    </location>
</feature>
<dbReference type="EMBL" id="QUMS01000006">
    <property type="protein sequence ID" value="REG04799.1"/>
    <property type="molecule type" value="Genomic_DNA"/>
</dbReference>
<dbReference type="Gene3D" id="1.25.40.10">
    <property type="entry name" value="Tetratricopeptide repeat domain"/>
    <property type="match status" value="1"/>
</dbReference>
<dbReference type="SMART" id="SM00028">
    <property type="entry name" value="TPR"/>
    <property type="match status" value="2"/>
</dbReference>
<evidence type="ECO:0000313" key="3">
    <source>
        <dbReference type="Proteomes" id="UP000256388"/>
    </source>
</evidence>
<reference evidence="2 3" key="1">
    <citation type="submission" date="2018-08" db="EMBL/GenBank/DDBJ databases">
        <title>Genomic Encyclopedia of Type Strains, Phase IV (KMG-IV): sequencing the most valuable type-strain genomes for metagenomic binning, comparative biology and taxonomic classification.</title>
        <authorList>
            <person name="Goeker M."/>
        </authorList>
    </citation>
    <scope>NUCLEOTIDE SEQUENCE [LARGE SCALE GENOMIC DNA]</scope>
    <source>
        <strain evidence="2 3">DSM 23923</strain>
    </source>
</reference>
<name>A0A347ZPF6_9CHLR</name>
<protein>
    <submittedName>
        <fullName evidence="2">Tetratricopeptide repeat protein</fullName>
    </submittedName>
</protein>
<dbReference type="Pfam" id="PF13181">
    <property type="entry name" value="TPR_8"/>
    <property type="match status" value="1"/>
</dbReference>
<accession>A0A347ZPF6</accession>
<dbReference type="PROSITE" id="PS50005">
    <property type="entry name" value="TPR"/>
    <property type="match status" value="1"/>
</dbReference>
<keyword evidence="1" id="KW-0802">TPR repeat</keyword>
<evidence type="ECO:0000256" key="1">
    <source>
        <dbReference type="PROSITE-ProRule" id="PRU00339"/>
    </source>
</evidence>
<organism evidence="2 3">
    <name type="scientific">Pelolinea submarina</name>
    <dbReference type="NCBI Taxonomy" id="913107"/>
    <lineage>
        <taxon>Bacteria</taxon>
        <taxon>Bacillati</taxon>
        <taxon>Chloroflexota</taxon>
        <taxon>Anaerolineae</taxon>
        <taxon>Anaerolineales</taxon>
        <taxon>Anaerolineaceae</taxon>
        <taxon>Pelolinea</taxon>
    </lineage>
</organism>
<comment type="caution">
    <text evidence="2">The sequence shown here is derived from an EMBL/GenBank/DDBJ whole genome shotgun (WGS) entry which is preliminary data.</text>
</comment>
<dbReference type="InterPro" id="IPR011990">
    <property type="entry name" value="TPR-like_helical_dom_sf"/>
</dbReference>
<dbReference type="Proteomes" id="UP000256388">
    <property type="component" value="Unassembled WGS sequence"/>
</dbReference>